<evidence type="ECO:0008006" key="4">
    <source>
        <dbReference type="Google" id="ProtNLM"/>
    </source>
</evidence>
<accession>E0E2A7</accession>
<proteinExistence type="predicted"/>
<dbReference type="AlphaFoldDB" id="E0E2A7"/>
<evidence type="ECO:0000256" key="1">
    <source>
        <dbReference type="SAM" id="Phobius"/>
    </source>
</evidence>
<dbReference type="GeneID" id="84800354"/>
<organism evidence="2 3">
    <name type="scientific">Peptostreptococcus stomatis DSM 17678</name>
    <dbReference type="NCBI Taxonomy" id="596315"/>
    <lineage>
        <taxon>Bacteria</taxon>
        <taxon>Bacillati</taxon>
        <taxon>Bacillota</taxon>
        <taxon>Clostridia</taxon>
        <taxon>Peptostreptococcales</taxon>
        <taxon>Peptostreptococcaceae</taxon>
        <taxon>Peptostreptococcus</taxon>
    </lineage>
</organism>
<keyword evidence="3" id="KW-1185">Reference proteome</keyword>
<evidence type="ECO:0000313" key="2">
    <source>
        <dbReference type="EMBL" id="EFM64916.1"/>
    </source>
</evidence>
<dbReference type="OrthoDB" id="9783597at2"/>
<dbReference type="InterPro" id="IPR025374">
    <property type="entry name" value="DUF4364"/>
</dbReference>
<gene>
    <name evidence="2" type="ORF">HMPREF0634_1237</name>
</gene>
<dbReference type="RefSeq" id="WP_007789009.1">
    <property type="nucleotide sequence ID" value="NZ_ADGQ01000035.1"/>
</dbReference>
<sequence length="176" mass="20389">MLDNSTDDLILEKLIVLYTLNSMDEDLTDSQLTEIILGTGVINYFVLLALLPKMMDAKFITTYEKNNTKLNALTQSGLEVLVYFQNRIPEFFVKKIDDYIRDNKEELLSTQIKKQTHYSLQGDSSYLVNLVIIKGRQNVMNVNVNVDTEEEAKAMCDKWNKDYENKYNQIIDIINS</sequence>
<comment type="caution">
    <text evidence="2">The sequence shown here is derived from an EMBL/GenBank/DDBJ whole genome shotgun (WGS) entry which is preliminary data.</text>
</comment>
<name>E0E2A7_9FIRM</name>
<keyword evidence="1" id="KW-0812">Transmembrane</keyword>
<dbReference type="Pfam" id="PF14277">
    <property type="entry name" value="DUF4364"/>
    <property type="match status" value="1"/>
</dbReference>
<keyword evidence="1" id="KW-1133">Transmembrane helix</keyword>
<keyword evidence="1" id="KW-0472">Membrane</keyword>
<dbReference type="Proteomes" id="UP000003244">
    <property type="component" value="Unassembled WGS sequence"/>
</dbReference>
<evidence type="ECO:0000313" key="3">
    <source>
        <dbReference type="Proteomes" id="UP000003244"/>
    </source>
</evidence>
<dbReference type="STRING" id="596315.HMPREF0634_1237"/>
<feature type="transmembrane region" description="Helical" evidence="1">
    <location>
        <begin position="32"/>
        <end position="51"/>
    </location>
</feature>
<dbReference type="EMBL" id="ADGQ01000035">
    <property type="protein sequence ID" value="EFM64916.1"/>
    <property type="molecule type" value="Genomic_DNA"/>
</dbReference>
<dbReference type="eggNOG" id="COG3432">
    <property type="taxonomic scope" value="Bacteria"/>
</dbReference>
<reference evidence="2 3" key="1">
    <citation type="submission" date="2010-08" db="EMBL/GenBank/DDBJ databases">
        <authorList>
            <person name="Harkins D.M."/>
            <person name="Madupu R."/>
            <person name="Durkin A.S."/>
            <person name="Torralba M."/>
            <person name="Methe B."/>
            <person name="Sutton G.G."/>
            <person name="Nelson K.E."/>
        </authorList>
    </citation>
    <scope>NUCLEOTIDE SEQUENCE [LARGE SCALE GENOMIC DNA]</scope>
    <source>
        <strain evidence="2 3">DSM 17678</strain>
    </source>
</reference>
<protein>
    <recommendedName>
        <fullName evidence="4">DUF4364 domain-containing protein</fullName>
    </recommendedName>
</protein>